<evidence type="ECO:0000313" key="2">
    <source>
        <dbReference type="EMBL" id="KAG8034002.1"/>
    </source>
</evidence>
<dbReference type="OrthoDB" id="2506647at2759"/>
<feature type="signal peptide" evidence="1">
    <location>
        <begin position="1"/>
        <end position="16"/>
    </location>
</feature>
<dbReference type="PANTHER" id="PTHR11362:SF82">
    <property type="entry name" value="PHOSPHATIDYLETHANOLAMINE-BINDING PROTEIN 4"/>
    <property type="match status" value="1"/>
</dbReference>
<sequence length="204" mass="23424">MKILLIFFSLLGAVVCIDVGLAFKKAKLVDDVINSAPKEELVVFYGNDQIIMGNNVTLVETVSRPKVVYEFQKEEYYTLVLLDADPFSNKCPFGGELLMWLVVNIRDEVRNGEEIVRYRHVFPLPLTGVHRYPILLYKQPKKISFDERSDSPFDLHTRLFFSAKSFAKKYELDGPIAGNYFTAGFDFPFLNVNLNISEVLHYIL</sequence>
<dbReference type="CDD" id="cd00866">
    <property type="entry name" value="PEBP_euk"/>
    <property type="match status" value="1"/>
</dbReference>
<reference evidence="2" key="2">
    <citation type="submission" date="2021-04" db="EMBL/GenBank/DDBJ databases">
        <title>Genome-wide patterns of bracovirus chromosomal integration into multiple host tissues during parasitism.</title>
        <authorList>
            <person name="Chebbi M.A.C."/>
        </authorList>
    </citation>
    <scope>NUCLEOTIDE SEQUENCE</scope>
    <source>
        <tissue evidence="2">Whole body</tissue>
    </source>
</reference>
<organism evidence="2 3">
    <name type="scientific">Cotesia typhae</name>
    <dbReference type="NCBI Taxonomy" id="2053667"/>
    <lineage>
        <taxon>Eukaryota</taxon>
        <taxon>Metazoa</taxon>
        <taxon>Ecdysozoa</taxon>
        <taxon>Arthropoda</taxon>
        <taxon>Hexapoda</taxon>
        <taxon>Insecta</taxon>
        <taxon>Pterygota</taxon>
        <taxon>Neoptera</taxon>
        <taxon>Endopterygota</taxon>
        <taxon>Hymenoptera</taxon>
        <taxon>Apocrita</taxon>
        <taxon>Ichneumonoidea</taxon>
        <taxon>Braconidae</taxon>
        <taxon>Microgastrinae</taxon>
        <taxon>Cotesia</taxon>
    </lineage>
</organism>
<evidence type="ECO:0000313" key="3">
    <source>
        <dbReference type="Proteomes" id="UP000729913"/>
    </source>
</evidence>
<evidence type="ECO:0000256" key="1">
    <source>
        <dbReference type="SAM" id="SignalP"/>
    </source>
</evidence>
<dbReference type="EMBL" id="JAAOIC020000072">
    <property type="protein sequence ID" value="KAG8034002.1"/>
    <property type="molecule type" value="Genomic_DNA"/>
</dbReference>
<comment type="caution">
    <text evidence="2">The sequence shown here is derived from an EMBL/GenBank/DDBJ whole genome shotgun (WGS) entry which is preliminary data.</text>
</comment>
<name>A0A8J5QS90_9HYME</name>
<protein>
    <submittedName>
        <fullName evidence="2">Uncharacterized protein</fullName>
    </submittedName>
</protein>
<keyword evidence="3" id="KW-1185">Reference proteome</keyword>
<gene>
    <name evidence="2" type="ORF">G9C98_008483</name>
</gene>
<reference evidence="2" key="1">
    <citation type="submission" date="2020-03" db="EMBL/GenBank/DDBJ databases">
        <authorList>
            <person name="Chebbi M.A."/>
            <person name="Drezen J.M."/>
        </authorList>
    </citation>
    <scope>NUCLEOTIDE SEQUENCE</scope>
    <source>
        <tissue evidence="2">Whole body</tissue>
    </source>
</reference>
<dbReference type="InterPro" id="IPR035810">
    <property type="entry name" value="PEBP_euk"/>
</dbReference>
<dbReference type="AlphaFoldDB" id="A0A8J5QS90"/>
<dbReference type="PANTHER" id="PTHR11362">
    <property type="entry name" value="PHOSPHATIDYLETHANOLAMINE-BINDING PROTEIN"/>
    <property type="match status" value="1"/>
</dbReference>
<feature type="chain" id="PRO_5035162750" evidence="1">
    <location>
        <begin position="17"/>
        <end position="204"/>
    </location>
</feature>
<proteinExistence type="predicted"/>
<keyword evidence="1" id="KW-0732">Signal</keyword>
<accession>A0A8J5QS90</accession>
<dbReference type="Proteomes" id="UP000729913">
    <property type="component" value="Unassembled WGS sequence"/>
</dbReference>